<dbReference type="SUPFAM" id="SSF46785">
    <property type="entry name" value="Winged helix' DNA-binding domain"/>
    <property type="match status" value="1"/>
</dbReference>
<organism evidence="5 6">
    <name type="scientific">Sulfuracidifex metallicus DSM 6482 = JCM 9184</name>
    <dbReference type="NCBI Taxonomy" id="523847"/>
    <lineage>
        <taxon>Archaea</taxon>
        <taxon>Thermoproteota</taxon>
        <taxon>Thermoprotei</taxon>
        <taxon>Sulfolobales</taxon>
        <taxon>Sulfolobaceae</taxon>
        <taxon>Sulfuracidifex</taxon>
    </lineage>
</organism>
<dbReference type="Pfam" id="PF12802">
    <property type="entry name" value="MarR_2"/>
    <property type="match status" value="1"/>
</dbReference>
<name>A0A6A9QIU2_SULME</name>
<dbReference type="EMBL" id="WGGD01000005">
    <property type="protein sequence ID" value="MUN28896.1"/>
    <property type="molecule type" value="Genomic_DNA"/>
</dbReference>
<keyword evidence="6" id="KW-1185">Reference proteome</keyword>
<evidence type="ECO:0000259" key="4">
    <source>
        <dbReference type="PROSITE" id="PS50995"/>
    </source>
</evidence>
<accession>A0A6A9QIU2</accession>
<sequence>MVGVENWELVLKGFKDLRRLLQREAEQLGVSVTEVQILYQVADGPKKMGEIADMVGISKSSTTELIDKMEAKGLLERSRGEDKRIVYVKITEKGSNTLNQTRIRYKYLIERVLKEVNEDEVIKFFQTVEEILNSTSHETSS</sequence>
<dbReference type="GO" id="GO:0003700">
    <property type="term" value="F:DNA-binding transcription factor activity"/>
    <property type="evidence" value="ECO:0007669"/>
    <property type="project" value="InterPro"/>
</dbReference>
<dbReference type="Proteomes" id="UP000470772">
    <property type="component" value="Unassembled WGS sequence"/>
</dbReference>
<dbReference type="InterPro" id="IPR000835">
    <property type="entry name" value="HTH_MarR-typ"/>
</dbReference>
<dbReference type="PANTHER" id="PTHR42756:SF1">
    <property type="entry name" value="TRANSCRIPTIONAL REPRESSOR OF EMRAB OPERON"/>
    <property type="match status" value="1"/>
</dbReference>
<evidence type="ECO:0000313" key="6">
    <source>
        <dbReference type="Proteomes" id="UP000470772"/>
    </source>
</evidence>
<dbReference type="InterPro" id="IPR011991">
    <property type="entry name" value="ArsR-like_HTH"/>
</dbReference>
<keyword evidence="3" id="KW-0804">Transcription</keyword>
<evidence type="ECO:0000256" key="2">
    <source>
        <dbReference type="ARBA" id="ARBA00023125"/>
    </source>
</evidence>
<gene>
    <name evidence="5" type="ORF">GC250_05455</name>
</gene>
<reference evidence="5 6" key="1">
    <citation type="submission" date="2019-10" db="EMBL/GenBank/DDBJ databases">
        <title>Sequencing and Assembly of Multiple Reported Metal-Biooxidizing Members of the Extremely Thermoacidophilic Archaeal Family Sulfolobaceae.</title>
        <authorList>
            <person name="Counts J.A."/>
            <person name="Kelly R.M."/>
        </authorList>
    </citation>
    <scope>NUCLEOTIDE SEQUENCE [LARGE SCALE GENOMIC DNA]</scope>
    <source>
        <strain evidence="5 6">DSM 6482</strain>
    </source>
</reference>
<keyword evidence="2" id="KW-0238">DNA-binding</keyword>
<dbReference type="PROSITE" id="PS50995">
    <property type="entry name" value="HTH_MARR_2"/>
    <property type="match status" value="1"/>
</dbReference>
<dbReference type="SMART" id="SM00347">
    <property type="entry name" value="HTH_MARR"/>
    <property type="match status" value="1"/>
</dbReference>
<protein>
    <submittedName>
        <fullName evidence="5">MarR family transcriptional regulator</fullName>
    </submittedName>
</protein>
<evidence type="ECO:0000256" key="3">
    <source>
        <dbReference type="ARBA" id="ARBA00023163"/>
    </source>
</evidence>
<evidence type="ECO:0000256" key="1">
    <source>
        <dbReference type="ARBA" id="ARBA00023015"/>
    </source>
</evidence>
<dbReference type="GO" id="GO:0003677">
    <property type="term" value="F:DNA binding"/>
    <property type="evidence" value="ECO:0007669"/>
    <property type="project" value="UniProtKB-KW"/>
</dbReference>
<keyword evidence="1" id="KW-0805">Transcription regulation</keyword>
<proteinExistence type="predicted"/>
<dbReference type="PANTHER" id="PTHR42756">
    <property type="entry name" value="TRANSCRIPTIONAL REGULATOR, MARR"/>
    <property type="match status" value="1"/>
</dbReference>
<dbReference type="InterPro" id="IPR036390">
    <property type="entry name" value="WH_DNA-bd_sf"/>
</dbReference>
<dbReference type="Gene3D" id="1.10.10.10">
    <property type="entry name" value="Winged helix-like DNA-binding domain superfamily/Winged helix DNA-binding domain"/>
    <property type="match status" value="1"/>
</dbReference>
<feature type="domain" description="HTH marR-type" evidence="4">
    <location>
        <begin position="1"/>
        <end position="133"/>
    </location>
</feature>
<dbReference type="AlphaFoldDB" id="A0A6A9QIU2"/>
<dbReference type="InterPro" id="IPR036388">
    <property type="entry name" value="WH-like_DNA-bd_sf"/>
</dbReference>
<dbReference type="CDD" id="cd00090">
    <property type="entry name" value="HTH_ARSR"/>
    <property type="match status" value="1"/>
</dbReference>
<comment type="caution">
    <text evidence="5">The sequence shown here is derived from an EMBL/GenBank/DDBJ whole genome shotgun (WGS) entry which is preliminary data.</text>
</comment>
<evidence type="ECO:0000313" key="5">
    <source>
        <dbReference type="EMBL" id="MUN28896.1"/>
    </source>
</evidence>